<dbReference type="GO" id="GO:0016788">
    <property type="term" value="F:hydrolase activity, acting on ester bonds"/>
    <property type="evidence" value="ECO:0007669"/>
    <property type="project" value="InterPro"/>
</dbReference>
<name>A0A2T9YQT8_9FUNG</name>
<evidence type="ECO:0000256" key="2">
    <source>
        <dbReference type="SAM" id="SignalP"/>
    </source>
</evidence>
<dbReference type="EMBL" id="MBFR01000082">
    <property type="protein sequence ID" value="PVU94624.1"/>
    <property type="molecule type" value="Genomic_DNA"/>
</dbReference>
<feature type="chain" id="PRO_5015457966" description="SGNH hydrolase-type esterase domain-containing protein" evidence="2">
    <location>
        <begin position="23"/>
        <end position="376"/>
    </location>
</feature>
<dbReference type="OrthoDB" id="1600564at2759"/>
<dbReference type="AlphaFoldDB" id="A0A2T9YQT8"/>
<keyword evidence="1" id="KW-0378">Hydrolase</keyword>
<dbReference type="InterPro" id="IPR001087">
    <property type="entry name" value="GDSL"/>
</dbReference>
<comment type="caution">
    <text evidence="3">The sequence shown here is derived from an EMBL/GenBank/DDBJ whole genome shotgun (WGS) entry which is preliminary data.</text>
</comment>
<evidence type="ECO:0000256" key="1">
    <source>
        <dbReference type="ARBA" id="ARBA00022801"/>
    </source>
</evidence>
<gene>
    <name evidence="3" type="ORF">BB561_002409</name>
</gene>
<sequence>MLSKISTFALLCIASYTVPVASKPHLVVFGDSFSDNGNIPNTENSLTLWKGHFSDGPVWNEYLAYFNDYTLINYAYGGATSNDTSVIKFTGTSPRRPSVPSQISNFTSTFGGKFLPEAITQDIAVVEVGTNDINFGIELIVNNTIDKENYSDSIVSNILESVDRIRNLGYRKILVTTVPNLKTSPFILDYSISGRENASNFINLINEKLVLAINKRAYPNNNSEVNIVDLDKILSLVTGQIGKELGIKVTDKRCYELADGKIKSICPNSNEYMFKDEIHPTTKVHSFIASVFAEIIKNAEFKIDIESTLPLIAKYDLANANSLSNFMYYSDSYQTGKMKIESYNILRANINTRSIINTHNRDAKPRKCNGYYRYKY</sequence>
<dbReference type="SUPFAM" id="SSF52266">
    <property type="entry name" value="SGNH hydrolase"/>
    <property type="match status" value="1"/>
</dbReference>
<dbReference type="CDD" id="cd01846">
    <property type="entry name" value="fatty_acyltransferase_like"/>
    <property type="match status" value="1"/>
</dbReference>
<keyword evidence="4" id="KW-1185">Reference proteome</keyword>
<protein>
    <recommendedName>
        <fullName evidence="5">SGNH hydrolase-type esterase domain-containing protein</fullName>
    </recommendedName>
</protein>
<feature type="signal peptide" evidence="2">
    <location>
        <begin position="1"/>
        <end position="22"/>
    </location>
</feature>
<proteinExistence type="predicted"/>
<keyword evidence="2" id="KW-0732">Signal</keyword>
<accession>A0A2T9YQT8</accession>
<dbReference type="Proteomes" id="UP000245383">
    <property type="component" value="Unassembled WGS sequence"/>
</dbReference>
<dbReference type="InterPro" id="IPR036514">
    <property type="entry name" value="SGNH_hydro_sf"/>
</dbReference>
<evidence type="ECO:0000313" key="3">
    <source>
        <dbReference type="EMBL" id="PVU94624.1"/>
    </source>
</evidence>
<evidence type="ECO:0008006" key="5">
    <source>
        <dbReference type="Google" id="ProtNLM"/>
    </source>
</evidence>
<dbReference type="Gene3D" id="3.40.50.1110">
    <property type="entry name" value="SGNH hydrolase"/>
    <property type="match status" value="1"/>
</dbReference>
<dbReference type="PANTHER" id="PTHR45648">
    <property type="entry name" value="GDSL LIPASE/ACYLHYDROLASE FAMILY PROTEIN (AFU_ORTHOLOGUE AFUA_4G14700)"/>
    <property type="match status" value="1"/>
</dbReference>
<organism evidence="3 4">
    <name type="scientific">Smittium simulii</name>
    <dbReference type="NCBI Taxonomy" id="133385"/>
    <lineage>
        <taxon>Eukaryota</taxon>
        <taxon>Fungi</taxon>
        <taxon>Fungi incertae sedis</taxon>
        <taxon>Zoopagomycota</taxon>
        <taxon>Kickxellomycotina</taxon>
        <taxon>Harpellomycetes</taxon>
        <taxon>Harpellales</taxon>
        <taxon>Legeriomycetaceae</taxon>
        <taxon>Smittium</taxon>
    </lineage>
</organism>
<dbReference type="PANTHER" id="PTHR45648:SF22">
    <property type="entry name" value="GDSL LIPASE_ACYLHYDROLASE FAMILY PROTEIN (AFU_ORTHOLOGUE AFUA_4G14700)"/>
    <property type="match status" value="1"/>
</dbReference>
<dbReference type="Pfam" id="PF00657">
    <property type="entry name" value="Lipase_GDSL"/>
    <property type="match status" value="1"/>
</dbReference>
<evidence type="ECO:0000313" key="4">
    <source>
        <dbReference type="Proteomes" id="UP000245383"/>
    </source>
</evidence>
<dbReference type="InterPro" id="IPR051058">
    <property type="entry name" value="GDSL_Est/Lipase"/>
</dbReference>
<reference evidence="3 4" key="1">
    <citation type="journal article" date="2018" name="MBio">
        <title>Comparative Genomics Reveals the Core Gene Toolbox for the Fungus-Insect Symbiosis.</title>
        <authorList>
            <person name="Wang Y."/>
            <person name="Stata M."/>
            <person name="Wang W."/>
            <person name="Stajich J.E."/>
            <person name="White M.M."/>
            <person name="Moncalvo J.M."/>
        </authorList>
    </citation>
    <scope>NUCLEOTIDE SEQUENCE [LARGE SCALE GENOMIC DNA]</scope>
    <source>
        <strain evidence="3 4">SWE-8-4</strain>
    </source>
</reference>
<dbReference type="STRING" id="133385.A0A2T9YQT8"/>